<dbReference type="GO" id="GO:0009055">
    <property type="term" value="F:electron transfer activity"/>
    <property type="evidence" value="ECO:0007669"/>
    <property type="project" value="UniProtKB-UniRule"/>
</dbReference>
<name>A0A328C2N7_9DELT</name>
<evidence type="ECO:0000313" key="13">
    <source>
        <dbReference type="EMBL" id="RAL20915.1"/>
    </source>
</evidence>
<evidence type="ECO:0000256" key="8">
    <source>
        <dbReference type="ARBA" id="ARBA00022982"/>
    </source>
</evidence>
<dbReference type="OrthoDB" id="9807042at2"/>
<accession>A0A328C2N7</accession>
<evidence type="ECO:0000256" key="1">
    <source>
        <dbReference type="ARBA" id="ARBA00004651"/>
    </source>
</evidence>
<evidence type="ECO:0000313" key="14">
    <source>
        <dbReference type="Proteomes" id="UP000249169"/>
    </source>
</evidence>
<feature type="transmembrane region" description="Helical" evidence="12">
    <location>
        <begin position="216"/>
        <end position="233"/>
    </location>
</feature>
<evidence type="ECO:0000256" key="2">
    <source>
        <dbReference type="ARBA" id="ARBA00009819"/>
    </source>
</evidence>
<keyword evidence="3 12" id="KW-0813">Transport</keyword>
<feature type="transmembrane region" description="Helical" evidence="12">
    <location>
        <begin position="314"/>
        <end position="340"/>
    </location>
</feature>
<reference evidence="13 14" key="1">
    <citation type="submission" date="2018-05" db="EMBL/GenBank/DDBJ databases">
        <title>Lujinxingia marina gen. nov. sp. nov., a new facultative anaerobic member of the class Deltaproteobacteria, and proposal of Lujinxingaceae fam. nov.</title>
        <authorList>
            <person name="Li C.-M."/>
        </authorList>
    </citation>
    <scope>NUCLEOTIDE SEQUENCE [LARGE SCALE GENOMIC DNA]</scope>
    <source>
        <strain evidence="13 14">B210</strain>
    </source>
</reference>
<evidence type="ECO:0000256" key="9">
    <source>
        <dbReference type="ARBA" id="ARBA00022989"/>
    </source>
</evidence>
<dbReference type="AlphaFoldDB" id="A0A328C2N7"/>
<dbReference type="Pfam" id="PF01654">
    <property type="entry name" value="Cyt_bd_oxida_I"/>
    <property type="match status" value="1"/>
</dbReference>
<feature type="transmembrane region" description="Helical" evidence="12">
    <location>
        <begin position="400"/>
        <end position="423"/>
    </location>
</feature>
<evidence type="ECO:0000256" key="12">
    <source>
        <dbReference type="PIRNR" id="PIRNR006446"/>
    </source>
</evidence>
<evidence type="ECO:0000256" key="5">
    <source>
        <dbReference type="ARBA" id="ARBA00022617"/>
    </source>
</evidence>
<comment type="similarity">
    <text evidence="2 12">Belongs to the cytochrome ubiquinol oxidase subunit 1 family.</text>
</comment>
<protein>
    <submittedName>
        <fullName evidence="13">Cytochrome ubiquinol oxidase subunit I</fullName>
    </submittedName>
</protein>
<evidence type="ECO:0000256" key="10">
    <source>
        <dbReference type="ARBA" id="ARBA00023004"/>
    </source>
</evidence>
<organism evidence="13 14">
    <name type="scientific">Lujinxingia litoralis</name>
    <dbReference type="NCBI Taxonomy" id="2211119"/>
    <lineage>
        <taxon>Bacteria</taxon>
        <taxon>Deltaproteobacteria</taxon>
        <taxon>Bradymonadales</taxon>
        <taxon>Lujinxingiaceae</taxon>
        <taxon>Lujinxingia</taxon>
    </lineage>
</organism>
<dbReference type="GO" id="GO:0005886">
    <property type="term" value="C:plasma membrane"/>
    <property type="evidence" value="ECO:0007669"/>
    <property type="project" value="UniProtKB-SubCell"/>
</dbReference>
<keyword evidence="9 12" id="KW-1133">Transmembrane helix</keyword>
<comment type="subcellular location">
    <subcellularLocation>
        <location evidence="1">Cell membrane</location>
        <topology evidence="1">Multi-pass membrane protein</topology>
    </subcellularLocation>
</comment>
<dbReference type="PANTHER" id="PTHR30365">
    <property type="entry name" value="CYTOCHROME D UBIQUINOL OXIDASE"/>
    <property type="match status" value="1"/>
</dbReference>
<keyword evidence="8 12" id="KW-0249">Electron transport</keyword>
<dbReference type="InterPro" id="IPR002585">
    <property type="entry name" value="Cyt-d_ubiquinol_oxidase_su_1"/>
</dbReference>
<feature type="transmembrane region" description="Helical" evidence="12">
    <location>
        <begin position="183"/>
        <end position="204"/>
    </location>
</feature>
<evidence type="ECO:0000256" key="7">
    <source>
        <dbReference type="ARBA" id="ARBA00022723"/>
    </source>
</evidence>
<dbReference type="GO" id="GO:0019646">
    <property type="term" value="P:aerobic electron transport chain"/>
    <property type="evidence" value="ECO:0007669"/>
    <property type="project" value="InterPro"/>
</dbReference>
<dbReference type="RefSeq" id="WP_111730646.1">
    <property type="nucleotide sequence ID" value="NZ_QHKO01000007.1"/>
</dbReference>
<evidence type="ECO:0000256" key="3">
    <source>
        <dbReference type="ARBA" id="ARBA00022448"/>
    </source>
</evidence>
<dbReference type="GO" id="GO:0020037">
    <property type="term" value="F:heme binding"/>
    <property type="evidence" value="ECO:0007669"/>
    <property type="project" value="TreeGrafter"/>
</dbReference>
<gene>
    <name evidence="13" type="ORF">DL240_14665</name>
</gene>
<evidence type="ECO:0000256" key="11">
    <source>
        <dbReference type="ARBA" id="ARBA00023136"/>
    </source>
</evidence>
<dbReference type="GO" id="GO:0016682">
    <property type="term" value="F:oxidoreductase activity, acting on diphenols and related substances as donors, oxygen as acceptor"/>
    <property type="evidence" value="ECO:0007669"/>
    <property type="project" value="TreeGrafter"/>
</dbReference>
<feature type="transmembrane region" description="Helical" evidence="12">
    <location>
        <begin position="126"/>
        <end position="149"/>
    </location>
</feature>
<comment type="caution">
    <text evidence="13">The sequence shown here is derived from an EMBL/GenBank/DDBJ whole genome shotgun (WGS) entry which is preliminary data.</text>
</comment>
<dbReference type="GO" id="GO:0046872">
    <property type="term" value="F:metal ion binding"/>
    <property type="evidence" value="ECO:0007669"/>
    <property type="project" value="UniProtKB-UniRule"/>
</dbReference>
<dbReference type="EMBL" id="QHKO01000007">
    <property type="protein sequence ID" value="RAL20915.1"/>
    <property type="molecule type" value="Genomic_DNA"/>
</dbReference>
<feature type="transmembrane region" description="Helical" evidence="12">
    <location>
        <begin position="94"/>
        <end position="114"/>
    </location>
</feature>
<evidence type="ECO:0000256" key="4">
    <source>
        <dbReference type="ARBA" id="ARBA00022475"/>
    </source>
</evidence>
<keyword evidence="14" id="KW-1185">Reference proteome</keyword>
<keyword evidence="7 12" id="KW-0479">Metal-binding</keyword>
<keyword evidence="4 12" id="KW-1003">Cell membrane</keyword>
<keyword evidence="10 12" id="KW-0408">Iron</keyword>
<feature type="transmembrane region" description="Helical" evidence="12">
    <location>
        <begin position="352"/>
        <end position="374"/>
    </location>
</feature>
<keyword evidence="11 12" id="KW-0472">Membrane</keyword>
<keyword evidence="6 12" id="KW-0812">Transmembrane</keyword>
<feature type="transmembrane region" description="Helical" evidence="12">
    <location>
        <begin position="12"/>
        <end position="34"/>
    </location>
</feature>
<dbReference type="Proteomes" id="UP000249169">
    <property type="component" value="Unassembled WGS sequence"/>
</dbReference>
<dbReference type="PIRSF" id="PIRSF006446">
    <property type="entry name" value="Cyt_quinol_oxidase_1"/>
    <property type="match status" value="1"/>
</dbReference>
<proteinExistence type="inferred from homology"/>
<evidence type="ECO:0000256" key="6">
    <source>
        <dbReference type="ARBA" id="ARBA00022692"/>
    </source>
</evidence>
<dbReference type="PANTHER" id="PTHR30365:SF14">
    <property type="entry name" value="CYTOCHROME BD MENAQUINOL OXIDASE SUBUNIT I-RELATED"/>
    <property type="match status" value="1"/>
</dbReference>
<dbReference type="GO" id="GO:0070069">
    <property type="term" value="C:cytochrome complex"/>
    <property type="evidence" value="ECO:0007669"/>
    <property type="project" value="UniProtKB-UniRule"/>
</dbReference>
<keyword evidence="5 12" id="KW-0349">Heme</keyword>
<sequence>MEDLLAARSQMAMSLAFHIVFAVVGMAMPLLMVIAEARWLRSGDPIYRELARRWARGTAIIFAVGAVSGTVLSFELGLLWPTFMEHAGPLVGMPFSLEGFAFFLEAIFLGIYLYGWDRVGRRAHLLAGVMVLISGTASGVFVVTANAWMNAPAGFDLVDGAFVNVRPWEAMFNPMWATQCGHMVIAAFQSVAFAVAGIHAAMLLREGGNAFHKRAIAIALPIAAIAALAQPLMGDLLAKATAKNQPVKLAAMEGQFETEQGAPLRIFGLPDEEREQTPWAIEIPGALSFLAYGDFDAEVRGLKAFPRDEWPPVAIVHIAFQIMVALGLWMMAVGVFGVGMSWRGRRLYTARWYLWVLVLTAPMGMLAVEAGWVVTEVGRQPWVIQGYLRTADAVTPMPHLVVPFLVFTLLYLVLSVIVVYLLWRHVFQSPTSRELEALQAPESAADDLSESTD</sequence>
<feature type="transmembrane region" description="Helical" evidence="12">
    <location>
        <begin position="54"/>
        <end position="74"/>
    </location>
</feature>